<gene>
    <name evidence="1" type="ORF">TELCIR_09927</name>
</gene>
<accession>A0A2G9UDH9</accession>
<reference evidence="1 2" key="1">
    <citation type="submission" date="2015-09" db="EMBL/GenBank/DDBJ databases">
        <title>Draft genome of the parasitic nematode Teladorsagia circumcincta isolate WARC Sus (inbred).</title>
        <authorList>
            <person name="Mitreva M."/>
        </authorList>
    </citation>
    <scope>NUCLEOTIDE SEQUENCE [LARGE SCALE GENOMIC DNA]</scope>
    <source>
        <strain evidence="1 2">S</strain>
    </source>
</reference>
<organism evidence="1 2">
    <name type="scientific">Teladorsagia circumcincta</name>
    <name type="common">Brown stomach worm</name>
    <name type="synonym">Ostertagia circumcincta</name>
    <dbReference type="NCBI Taxonomy" id="45464"/>
    <lineage>
        <taxon>Eukaryota</taxon>
        <taxon>Metazoa</taxon>
        <taxon>Ecdysozoa</taxon>
        <taxon>Nematoda</taxon>
        <taxon>Chromadorea</taxon>
        <taxon>Rhabditida</taxon>
        <taxon>Rhabditina</taxon>
        <taxon>Rhabditomorpha</taxon>
        <taxon>Strongyloidea</taxon>
        <taxon>Trichostrongylidae</taxon>
        <taxon>Teladorsagia</taxon>
    </lineage>
</organism>
<name>A0A2G9UDH9_TELCI</name>
<protein>
    <submittedName>
        <fullName evidence="1">Uncharacterized protein</fullName>
    </submittedName>
</protein>
<dbReference type="Proteomes" id="UP000230423">
    <property type="component" value="Unassembled WGS sequence"/>
</dbReference>
<sequence length="90" mass="10310">MSPIVLMIYLNWLPLQLEFTIPLSTTFPWSLPLNMELITLFVFKRSCCISHAFVVRVRKKKGYVTSVTSLPSSALFSDQLLSSIFHVEKC</sequence>
<dbReference type="AlphaFoldDB" id="A0A2G9UDH9"/>
<evidence type="ECO:0000313" key="1">
    <source>
        <dbReference type="EMBL" id="PIO68289.1"/>
    </source>
</evidence>
<evidence type="ECO:0000313" key="2">
    <source>
        <dbReference type="Proteomes" id="UP000230423"/>
    </source>
</evidence>
<dbReference type="EMBL" id="KZ347166">
    <property type="protein sequence ID" value="PIO68289.1"/>
    <property type="molecule type" value="Genomic_DNA"/>
</dbReference>
<keyword evidence="2" id="KW-1185">Reference proteome</keyword>
<proteinExistence type="predicted"/>